<protein>
    <submittedName>
        <fullName evidence="2">Uncharacterized protein</fullName>
    </submittedName>
</protein>
<evidence type="ECO:0000313" key="3">
    <source>
        <dbReference type="Proteomes" id="UP000597301"/>
    </source>
</evidence>
<comment type="caution">
    <text evidence="2">The sequence shown here is derived from an EMBL/GenBank/DDBJ whole genome shotgun (WGS) entry which is preliminary data.</text>
</comment>
<sequence>MQHVSFNWHDGHPHRGYKRPKSQNNVINLSATAAGSWFINKLSLNELFISTLFKRSTSELRRLSGMSFAET</sequence>
<feature type="region of interest" description="Disordered" evidence="1">
    <location>
        <begin position="1"/>
        <end position="21"/>
    </location>
</feature>
<name>A0ABQ1PB70_9GAMM</name>
<organism evidence="2 3">
    <name type="scientific">Vreelandella lutescens</name>
    <dbReference type="NCBI Taxonomy" id="1602943"/>
    <lineage>
        <taxon>Bacteria</taxon>
        <taxon>Pseudomonadati</taxon>
        <taxon>Pseudomonadota</taxon>
        <taxon>Gammaproteobacteria</taxon>
        <taxon>Oceanospirillales</taxon>
        <taxon>Halomonadaceae</taxon>
        <taxon>Vreelandella</taxon>
    </lineage>
</organism>
<reference evidence="3" key="1">
    <citation type="journal article" date="2019" name="Int. J. Syst. Evol. Microbiol.">
        <title>The Global Catalogue of Microorganisms (GCM) 10K type strain sequencing project: providing services to taxonomists for standard genome sequencing and annotation.</title>
        <authorList>
            <consortium name="The Broad Institute Genomics Platform"/>
            <consortium name="The Broad Institute Genome Sequencing Center for Infectious Disease"/>
            <person name="Wu L."/>
            <person name="Ma J."/>
        </authorList>
    </citation>
    <scope>NUCLEOTIDE SEQUENCE [LARGE SCALE GENOMIC DNA]</scope>
    <source>
        <strain evidence="3">CGMCC 1.15122</strain>
    </source>
</reference>
<proteinExistence type="predicted"/>
<keyword evidence="3" id="KW-1185">Reference proteome</keyword>
<evidence type="ECO:0000256" key="1">
    <source>
        <dbReference type="SAM" id="MobiDB-lite"/>
    </source>
</evidence>
<evidence type="ECO:0000313" key="2">
    <source>
        <dbReference type="EMBL" id="GGC93732.1"/>
    </source>
</evidence>
<accession>A0ABQ1PB70</accession>
<feature type="compositionally biased region" description="Basic residues" evidence="1">
    <location>
        <begin position="12"/>
        <end position="21"/>
    </location>
</feature>
<gene>
    <name evidence="2" type="ORF">GCM10011382_25200</name>
</gene>
<dbReference type="Proteomes" id="UP000597301">
    <property type="component" value="Unassembled WGS sequence"/>
</dbReference>
<dbReference type="EMBL" id="BMHM01000004">
    <property type="protein sequence ID" value="GGC93732.1"/>
    <property type="molecule type" value="Genomic_DNA"/>
</dbReference>